<dbReference type="Proteomes" id="UP000542720">
    <property type="component" value="Unassembled WGS sequence"/>
</dbReference>
<feature type="domain" description="Sulfatase N-terminal" evidence="2">
    <location>
        <begin position="262"/>
        <end position="372"/>
    </location>
</feature>
<evidence type="ECO:0000259" key="2">
    <source>
        <dbReference type="Pfam" id="PF00884"/>
    </source>
</evidence>
<dbReference type="SUPFAM" id="SSF53649">
    <property type="entry name" value="Alkaline phosphatase-like"/>
    <property type="match status" value="1"/>
</dbReference>
<dbReference type="InterPro" id="IPR000917">
    <property type="entry name" value="Sulfatase_N"/>
</dbReference>
<keyword evidence="4" id="KW-1185">Reference proteome</keyword>
<gene>
    <name evidence="3" type="ORF">H3H51_10440</name>
</gene>
<evidence type="ECO:0000256" key="1">
    <source>
        <dbReference type="SAM" id="Phobius"/>
    </source>
</evidence>
<evidence type="ECO:0000313" key="3">
    <source>
        <dbReference type="EMBL" id="MBB2495435.1"/>
    </source>
</evidence>
<dbReference type="RefSeq" id="WP_183088982.1">
    <property type="nucleotide sequence ID" value="NZ_JACJUD010000003.1"/>
</dbReference>
<reference evidence="3 4" key="1">
    <citation type="submission" date="2020-08" db="EMBL/GenBank/DDBJ databases">
        <authorList>
            <person name="Kim C.M."/>
        </authorList>
    </citation>
    <scope>NUCLEOTIDE SEQUENCE [LARGE SCALE GENOMIC DNA]</scope>
    <source>
        <strain evidence="3 4">UL070</strain>
    </source>
</reference>
<dbReference type="Gene3D" id="3.40.720.10">
    <property type="entry name" value="Alkaline Phosphatase, subunit A"/>
    <property type="match status" value="1"/>
</dbReference>
<keyword evidence="1" id="KW-0812">Transmembrane</keyword>
<dbReference type="InterPro" id="IPR017850">
    <property type="entry name" value="Alkaline_phosphatase_core_sf"/>
</dbReference>
<keyword evidence="1" id="KW-0472">Membrane</keyword>
<protein>
    <recommendedName>
        <fullName evidence="2">Sulfatase N-terminal domain-containing protein</fullName>
    </recommendedName>
</protein>
<name>A0A7W4QAG1_9GAMM</name>
<dbReference type="Pfam" id="PF00884">
    <property type="entry name" value="Sulfatase"/>
    <property type="match status" value="1"/>
</dbReference>
<evidence type="ECO:0000313" key="4">
    <source>
        <dbReference type="Proteomes" id="UP000542720"/>
    </source>
</evidence>
<feature type="transmembrane region" description="Helical" evidence="1">
    <location>
        <begin position="49"/>
        <end position="71"/>
    </location>
</feature>
<sequence length="454" mass="50628">MRRIVPCVFFWLGAFFLPNAVLALCAYGLGVGRPAVNLDFAICTLLLAFGWRWLGAAALASVLVVDVLSLLGQVMPFNRVSDVLYLLQFSKLASVKYLLLVVLVLTVVLLLAAVVFYAAGRVNRLVALVSFNILALASVLAPPSETLGKSRYYRAAEYSWVESQSVAWIKARNGLFLNMFAGEGDPLVALKGKSASDPFWNEVSNGGGTGRMLLVVVESWGVPKEARIQDAILAPLRKLKLPGANYGEINYSGMTLAGELRELCHLYPEHYNLANVTHGFEGCLPNRLREKGFATASMHGATSLMYDRHHWYPRAGLDQRVFFEDRTWPQRCYSFPGACDLDLLPVVIDFFAQPGRRFFYWLTLNSHGPYDLRDLREDLFDCEAYGVAVDTESCRNFKLQAQFFEGFARLLSSPEMKGVEFVLVGDHVPMLLNVAEKTRSFNQEVVPWVSGVVR</sequence>
<comment type="caution">
    <text evidence="3">The sequence shown here is derived from an EMBL/GenBank/DDBJ whole genome shotgun (WGS) entry which is preliminary data.</text>
</comment>
<organism evidence="3 4">
    <name type="scientific">Aquipseudomonas ullengensis</name>
    <dbReference type="NCBI Taxonomy" id="2759166"/>
    <lineage>
        <taxon>Bacteria</taxon>
        <taxon>Pseudomonadati</taxon>
        <taxon>Pseudomonadota</taxon>
        <taxon>Gammaproteobacteria</taxon>
        <taxon>Pseudomonadales</taxon>
        <taxon>Pseudomonadaceae</taxon>
        <taxon>Aquipseudomonas</taxon>
    </lineage>
</organism>
<keyword evidence="1" id="KW-1133">Transmembrane helix</keyword>
<dbReference type="EMBL" id="JACJUD010000003">
    <property type="protein sequence ID" value="MBB2495435.1"/>
    <property type="molecule type" value="Genomic_DNA"/>
</dbReference>
<dbReference type="AlphaFoldDB" id="A0A7W4QAG1"/>
<feature type="transmembrane region" description="Helical" evidence="1">
    <location>
        <begin position="97"/>
        <end position="119"/>
    </location>
</feature>
<accession>A0A7W4QAG1</accession>
<proteinExistence type="predicted"/>